<dbReference type="Pfam" id="PF14091">
    <property type="entry name" value="DUF4269"/>
    <property type="match status" value="1"/>
</dbReference>
<evidence type="ECO:0000313" key="2">
    <source>
        <dbReference type="Proteomes" id="UP000057737"/>
    </source>
</evidence>
<gene>
    <name evidence="1" type="ORF">AS156_14710</name>
</gene>
<dbReference type="RefSeq" id="WP_066511878.1">
    <property type="nucleotide sequence ID" value="NZ_LNCU01000097.1"/>
</dbReference>
<protein>
    <submittedName>
        <fullName evidence="1">Phage capsid protein</fullName>
    </submittedName>
</protein>
<proteinExistence type="predicted"/>
<organism evidence="1 2">
    <name type="scientific">Bradyrhizobium macuxiense</name>
    <dbReference type="NCBI Taxonomy" id="1755647"/>
    <lineage>
        <taxon>Bacteria</taxon>
        <taxon>Pseudomonadati</taxon>
        <taxon>Pseudomonadota</taxon>
        <taxon>Alphaproteobacteria</taxon>
        <taxon>Hyphomicrobiales</taxon>
        <taxon>Nitrobacteraceae</taxon>
        <taxon>Bradyrhizobium</taxon>
    </lineage>
</organism>
<dbReference type="AlphaFoldDB" id="A0A109JJA3"/>
<keyword evidence="2" id="KW-1185">Reference proteome</keyword>
<accession>A0A109JJA3</accession>
<evidence type="ECO:0000313" key="1">
    <source>
        <dbReference type="EMBL" id="KWV50021.1"/>
    </source>
</evidence>
<comment type="caution">
    <text evidence="1">The sequence shown here is derived from an EMBL/GenBank/DDBJ whole genome shotgun (WGS) entry which is preliminary data.</text>
</comment>
<dbReference type="Proteomes" id="UP000057737">
    <property type="component" value="Unassembled WGS sequence"/>
</dbReference>
<dbReference type="InterPro" id="IPR025365">
    <property type="entry name" value="DUF4269"/>
</dbReference>
<dbReference type="OrthoDB" id="6402248at2"/>
<reference evidence="1 2" key="1">
    <citation type="submission" date="2015-11" db="EMBL/GenBank/DDBJ databases">
        <title>Draft Genome Sequence of the Strain BR 10303 (Bradyrhizobium sp.) isolated from nodules of Centrolobium paraense.</title>
        <authorList>
            <person name="Zelli J.E."/>
            <person name="Simoes-Araujo J.L."/>
            <person name="Barauna A.C."/>
            <person name="Silva K."/>
        </authorList>
    </citation>
    <scope>NUCLEOTIDE SEQUENCE [LARGE SCALE GENOMIC DNA]</scope>
    <source>
        <strain evidence="1 2">BR 10303</strain>
    </source>
</reference>
<name>A0A109JJA3_9BRAD</name>
<dbReference type="EMBL" id="LNCU01000097">
    <property type="protein sequence ID" value="KWV50021.1"/>
    <property type="molecule type" value="Genomic_DNA"/>
</dbReference>
<sequence length="175" mass="19265">MGVQDYALAITRSEVTEVLERFDPRIVGALPLDLAVSGSDIDIVCHAPDPNAFAEVLWQHYRTADGFALYRWRSDTRPVIARFVWDGWPFELFGDTRPVDRQRGWIHFEVERRLLALDDGRLRQAVGARRAAGMKTEPAFAAVLGIGGDPYPGLLDLAAASDAELCALLAASDLG</sequence>